<proteinExistence type="predicted"/>
<feature type="chain" id="PRO_5040356576" description="Right handed beta helix domain-containing protein" evidence="1">
    <location>
        <begin position="17"/>
        <end position="419"/>
    </location>
</feature>
<dbReference type="EMBL" id="JAHBCI010000011">
    <property type="protein sequence ID" value="KAG9495203.1"/>
    <property type="molecule type" value="Genomic_DNA"/>
</dbReference>
<keyword evidence="4" id="KW-1185">Reference proteome</keyword>
<evidence type="ECO:0000313" key="3">
    <source>
        <dbReference type="EMBL" id="KAG9495203.1"/>
    </source>
</evidence>
<reference evidence="3" key="1">
    <citation type="journal article" date="2021" name="Mol. Plant Microbe Interact.">
        <title>Telomere to telomere genome assembly of Fusarium musae F31, causal agent of crown rot disease of banana.</title>
        <authorList>
            <person name="Degradi L."/>
            <person name="Tava V."/>
            <person name="Kunova A."/>
            <person name="Cortesi P."/>
            <person name="Saracchi M."/>
            <person name="Pasquali M."/>
        </authorList>
    </citation>
    <scope>NUCLEOTIDE SEQUENCE</scope>
    <source>
        <strain evidence="3">F31</strain>
    </source>
</reference>
<dbReference type="Gene3D" id="2.160.20.10">
    <property type="entry name" value="Single-stranded right-handed beta-helix, Pectin lyase-like"/>
    <property type="match status" value="1"/>
</dbReference>
<sequence>MKFSLTFAGLVGLAAASPFSEHDTSGGLMRRTGKCNWKDQHCCAIPDKYKYSSPSDTNNYYGYGRTIYVKPNQKMKIQDAIKRAHPGDRIIVEAGEYPEQLVIDKDGIQLEGRGNVRLVKPHKYKRNACTGLTQDEKKNELQAGICITGYKVQTTEYKTEHKRVTSVKRPVKGVSVTGFSVSGFSGINIAIIGAKNTRITKNKLTDAPAYGALTLGSVNTVFRENVITTTAGGFIGICQDNLSDVQTVKNDISAHAIGVCVQTNGAFVGYNTLHDNCIGVFVDPGVKEAKIVHNYIGPTPALCGKTSSGIILGSAVGTLVRDNTIEGQRGSGTGGVGAGVGILIYDDACVATPEQPNVSLSCITLGGKAPKSSHNIVIRNTLKNNDNDILNFSQGTGNVIKCNTCENPANIQAGQCKKP</sequence>
<feature type="signal peptide" evidence="1">
    <location>
        <begin position="1"/>
        <end position="16"/>
    </location>
</feature>
<dbReference type="GeneID" id="68321294"/>
<dbReference type="InterPro" id="IPR039448">
    <property type="entry name" value="Beta_helix"/>
</dbReference>
<dbReference type="AlphaFoldDB" id="A0A9P8IJ84"/>
<accession>A0A9P8IJ84</accession>
<gene>
    <name evidence="3" type="ORF">J7337_013438</name>
</gene>
<organism evidence="3 4">
    <name type="scientific">Fusarium musae</name>
    <dbReference type="NCBI Taxonomy" id="1042133"/>
    <lineage>
        <taxon>Eukaryota</taxon>
        <taxon>Fungi</taxon>
        <taxon>Dikarya</taxon>
        <taxon>Ascomycota</taxon>
        <taxon>Pezizomycotina</taxon>
        <taxon>Sordariomycetes</taxon>
        <taxon>Hypocreomycetidae</taxon>
        <taxon>Hypocreales</taxon>
        <taxon>Nectriaceae</taxon>
        <taxon>Fusarium</taxon>
    </lineage>
</organism>
<name>A0A9P8IJ84_9HYPO</name>
<evidence type="ECO:0000259" key="2">
    <source>
        <dbReference type="Pfam" id="PF13229"/>
    </source>
</evidence>
<comment type="caution">
    <text evidence="3">The sequence shown here is derived from an EMBL/GenBank/DDBJ whole genome shotgun (WGS) entry which is preliminary data.</text>
</comment>
<dbReference type="Proteomes" id="UP000827133">
    <property type="component" value="Unassembled WGS sequence"/>
</dbReference>
<dbReference type="KEGG" id="fmu:J7337_013438"/>
<evidence type="ECO:0000256" key="1">
    <source>
        <dbReference type="SAM" id="SignalP"/>
    </source>
</evidence>
<feature type="domain" description="Right handed beta helix" evidence="2">
    <location>
        <begin position="189"/>
        <end position="346"/>
    </location>
</feature>
<dbReference type="Pfam" id="PF13229">
    <property type="entry name" value="Beta_helix"/>
    <property type="match status" value="1"/>
</dbReference>
<dbReference type="InterPro" id="IPR011050">
    <property type="entry name" value="Pectin_lyase_fold/virulence"/>
</dbReference>
<keyword evidence="1" id="KW-0732">Signal</keyword>
<protein>
    <recommendedName>
        <fullName evidence="2">Right handed beta helix domain-containing protein</fullName>
    </recommendedName>
</protein>
<dbReference type="InterPro" id="IPR012334">
    <property type="entry name" value="Pectin_lyas_fold"/>
</dbReference>
<dbReference type="SUPFAM" id="SSF51126">
    <property type="entry name" value="Pectin lyase-like"/>
    <property type="match status" value="1"/>
</dbReference>
<dbReference type="RefSeq" id="XP_044674203.1">
    <property type="nucleotide sequence ID" value="XM_044830928.1"/>
</dbReference>
<evidence type="ECO:0000313" key="4">
    <source>
        <dbReference type="Proteomes" id="UP000827133"/>
    </source>
</evidence>